<dbReference type="PIRSF" id="PIRSF032162">
    <property type="entry name" value="UCP032162_imp"/>
    <property type="match status" value="1"/>
</dbReference>
<evidence type="ECO:0000256" key="1">
    <source>
        <dbReference type="SAM" id="Phobius"/>
    </source>
</evidence>
<proteinExistence type="predicted"/>
<dbReference type="EMBL" id="CP000010">
    <property type="protein sequence ID" value="AAU48533.1"/>
    <property type="molecule type" value="Genomic_DNA"/>
</dbReference>
<dbReference type="AlphaFoldDB" id="A0A0H2WGD5"/>
<keyword evidence="1" id="KW-1133">Transmembrane helix</keyword>
<dbReference type="HOGENOM" id="CLU_096000_3_0_4"/>
<reference evidence="2 3" key="1">
    <citation type="journal article" date="2004" name="Proc. Natl. Acad. Sci. U.S.A.">
        <title>Structural flexibility in the Burkholderia mallei genome.</title>
        <authorList>
            <person name="Nierman W.C."/>
            <person name="DeShazer D."/>
            <person name="Kim H.S."/>
            <person name="Tettelin H."/>
            <person name="Nelson K.E."/>
            <person name="Feldblyum T."/>
            <person name="Ulrich R.L."/>
            <person name="Ronning C.M."/>
            <person name="Brinkac L.M."/>
            <person name="Daugherty S.C."/>
            <person name="Davidsen T.D."/>
            <person name="Deboy R.T."/>
            <person name="Dimitrov G."/>
            <person name="Dodson R.J."/>
            <person name="Durkin A.S."/>
            <person name="Gwinn M.L."/>
            <person name="Haft D.H."/>
            <person name="Khouri H."/>
            <person name="Kolonay J.F."/>
            <person name="Madupu R."/>
            <person name="Mohammoud Y."/>
            <person name="Nelson W.C."/>
            <person name="Radune D."/>
            <person name="Romero C.M."/>
            <person name="Sarria S."/>
            <person name="Selengut J."/>
            <person name="Shamblin C."/>
            <person name="Sullivan S.A."/>
            <person name="White O."/>
            <person name="Yu Y."/>
            <person name="Zafar N."/>
            <person name="Zhou L."/>
            <person name="Fraser C.M."/>
        </authorList>
    </citation>
    <scope>NUCLEOTIDE SEQUENCE [LARGE SCALE GENOMIC DNA]</scope>
    <source>
        <strain evidence="2 3">ATCC 23344</strain>
    </source>
</reference>
<evidence type="ECO:0000313" key="2">
    <source>
        <dbReference type="EMBL" id="AAU48533.1"/>
    </source>
</evidence>
<keyword evidence="1" id="KW-0472">Membrane</keyword>
<dbReference type="PATRIC" id="fig|243160.12.peg.3276"/>
<sequence length="171" mass="19435">MRASIRRHSREAAMEAANGLHDAEPVLADWLMKRNCSVSPRQFVAFYVSLAAFSLLIAVLLLWRGAWLVLPFTGIELLAVGVAFAIYARHAVDYERIRLFPHRLVIERMSAERLTQIELNPRWVRVEPGASPRDPITLVSRGESVVVGQHLAQYRRAQFARELRASLSRYG</sequence>
<keyword evidence="3" id="KW-1185">Reference proteome</keyword>
<dbReference type="InterPro" id="IPR019253">
    <property type="entry name" value="DUF2244_TM"/>
</dbReference>
<accession>A0A0H2WGD5</accession>
<dbReference type="Pfam" id="PF10003">
    <property type="entry name" value="DUF2244"/>
    <property type="match status" value="1"/>
</dbReference>
<protein>
    <recommendedName>
        <fullName evidence="4">DUF2244 domain-containing protein</fullName>
    </recommendedName>
</protein>
<dbReference type="InterPro" id="IPR016990">
    <property type="entry name" value="UCP032162_TM"/>
</dbReference>
<dbReference type="KEGG" id="bma:BMA3198"/>
<evidence type="ECO:0008006" key="4">
    <source>
        <dbReference type="Google" id="ProtNLM"/>
    </source>
</evidence>
<gene>
    <name evidence="2" type="ordered locus">BMA3198</name>
</gene>
<feature type="transmembrane region" description="Helical" evidence="1">
    <location>
        <begin position="43"/>
        <end position="63"/>
    </location>
</feature>
<feature type="transmembrane region" description="Helical" evidence="1">
    <location>
        <begin position="69"/>
        <end position="88"/>
    </location>
</feature>
<dbReference type="eggNOG" id="COG5488">
    <property type="taxonomic scope" value="Bacteria"/>
</dbReference>
<dbReference type="Proteomes" id="UP000006693">
    <property type="component" value="Chromosome 1"/>
</dbReference>
<name>A0A0H2WGD5_BURMA</name>
<keyword evidence="1" id="KW-0812">Transmembrane</keyword>
<evidence type="ECO:0000313" key="3">
    <source>
        <dbReference type="Proteomes" id="UP000006693"/>
    </source>
</evidence>
<organism evidence="2 3">
    <name type="scientific">Burkholderia mallei (strain ATCC 23344)</name>
    <dbReference type="NCBI Taxonomy" id="243160"/>
    <lineage>
        <taxon>Bacteria</taxon>
        <taxon>Pseudomonadati</taxon>
        <taxon>Pseudomonadota</taxon>
        <taxon>Betaproteobacteria</taxon>
        <taxon>Burkholderiales</taxon>
        <taxon>Burkholderiaceae</taxon>
        <taxon>Burkholderia</taxon>
        <taxon>pseudomallei group</taxon>
    </lineage>
</organism>